<reference evidence="1" key="1">
    <citation type="journal article" date="2022" name="bioRxiv">
        <title>Sequencing and chromosome-scale assembly of the giantPleurodeles waltlgenome.</title>
        <authorList>
            <person name="Brown T."/>
            <person name="Elewa A."/>
            <person name="Iarovenko S."/>
            <person name="Subramanian E."/>
            <person name="Araus A.J."/>
            <person name="Petzold A."/>
            <person name="Susuki M."/>
            <person name="Suzuki K.-i.T."/>
            <person name="Hayashi T."/>
            <person name="Toyoda A."/>
            <person name="Oliveira C."/>
            <person name="Osipova E."/>
            <person name="Leigh N.D."/>
            <person name="Simon A."/>
            <person name="Yun M.H."/>
        </authorList>
    </citation>
    <scope>NUCLEOTIDE SEQUENCE</scope>
    <source>
        <strain evidence="1">20211129_DDA</strain>
        <tissue evidence="1">Liver</tissue>
    </source>
</reference>
<sequence length="51" mass="5335">TDSRLFCVSRVFIEVLIIGGGGKMVRGDGGGMSMAESSLLVSQVHCPSGHR</sequence>
<feature type="non-terminal residue" evidence="1">
    <location>
        <position position="51"/>
    </location>
</feature>
<evidence type="ECO:0000313" key="2">
    <source>
        <dbReference type="Proteomes" id="UP001066276"/>
    </source>
</evidence>
<evidence type="ECO:0000313" key="1">
    <source>
        <dbReference type="EMBL" id="KAJ1107838.1"/>
    </source>
</evidence>
<accession>A0AAV7N0L5</accession>
<name>A0AAV7N0L5_PLEWA</name>
<dbReference type="AlphaFoldDB" id="A0AAV7N0L5"/>
<comment type="caution">
    <text evidence="1">The sequence shown here is derived from an EMBL/GenBank/DDBJ whole genome shotgun (WGS) entry which is preliminary data.</text>
</comment>
<organism evidence="1 2">
    <name type="scientific">Pleurodeles waltl</name>
    <name type="common">Iberian ribbed newt</name>
    <dbReference type="NCBI Taxonomy" id="8319"/>
    <lineage>
        <taxon>Eukaryota</taxon>
        <taxon>Metazoa</taxon>
        <taxon>Chordata</taxon>
        <taxon>Craniata</taxon>
        <taxon>Vertebrata</taxon>
        <taxon>Euteleostomi</taxon>
        <taxon>Amphibia</taxon>
        <taxon>Batrachia</taxon>
        <taxon>Caudata</taxon>
        <taxon>Salamandroidea</taxon>
        <taxon>Salamandridae</taxon>
        <taxon>Pleurodelinae</taxon>
        <taxon>Pleurodeles</taxon>
    </lineage>
</organism>
<keyword evidence="2" id="KW-1185">Reference proteome</keyword>
<feature type="non-terminal residue" evidence="1">
    <location>
        <position position="1"/>
    </location>
</feature>
<dbReference type="Proteomes" id="UP001066276">
    <property type="component" value="Chromosome 9"/>
</dbReference>
<protein>
    <submittedName>
        <fullName evidence="1">Uncharacterized protein</fullName>
    </submittedName>
</protein>
<gene>
    <name evidence="1" type="ORF">NDU88_005227</name>
</gene>
<proteinExistence type="predicted"/>
<dbReference type="EMBL" id="JANPWB010000013">
    <property type="protein sequence ID" value="KAJ1107838.1"/>
    <property type="molecule type" value="Genomic_DNA"/>
</dbReference>